<feature type="domain" description="M23ase beta-sheet core" evidence="8">
    <location>
        <begin position="392"/>
        <end position="482"/>
    </location>
</feature>
<keyword evidence="5 7" id="KW-1133">Transmembrane helix</keyword>
<evidence type="ECO:0000256" key="4">
    <source>
        <dbReference type="ARBA" id="ARBA00022692"/>
    </source>
</evidence>
<evidence type="ECO:0000256" key="3">
    <source>
        <dbReference type="ARBA" id="ARBA00022475"/>
    </source>
</evidence>
<evidence type="ECO:0000259" key="8">
    <source>
        <dbReference type="Pfam" id="PF01551"/>
    </source>
</evidence>
<dbReference type="AlphaFoldDB" id="A0A369XIU5"/>
<dbReference type="SUPFAM" id="SSF51261">
    <property type="entry name" value="Duplicated hybrid motif"/>
    <property type="match status" value="1"/>
</dbReference>
<dbReference type="CDD" id="cd12797">
    <property type="entry name" value="M23_peptidase"/>
    <property type="match status" value="1"/>
</dbReference>
<keyword evidence="3" id="KW-1003">Cell membrane</keyword>
<organism evidence="9 10">
    <name type="scientific">Candidatus Accumulibacter meliphilus</name>
    <dbReference type="NCBI Taxonomy" id="2211374"/>
    <lineage>
        <taxon>Bacteria</taxon>
        <taxon>Pseudomonadati</taxon>
        <taxon>Pseudomonadota</taxon>
        <taxon>Betaproteobacteria</taxon>
        <taxon>Candidatus Accumulibacter</taxon>
    </lineage>
</organism>
<dbReference type="InterPro" id="IPR004937">
    <property type="entry name" value="Urea_transporter"/>
</dbReference>
<evidence type="ECO:0000256" key="5">
    <source>
        <dbReference type="ARBA" id="ARBA00022989"/>
    </source>
</evidence>
<feature type="transmembrane region" description="Helical" evidence="7">
    <location>
        <begin position="119"/>
        <end position="143"/>
    </location>
</feature>
<dbReference type="GO" id="GO:0005886">
    <property type="term" value="C:plasma membrane"/>
    <property type="evidence" value="ECO:0007669"/>
    <property type="project" value="UniProtKB-SubCell"/>
</dbReference>
<evidence type="ECO:0000313" key="10">
    <source>
        <dbReference type="Proteomes" id="UP000253831"/>
    </source>
</evidence>
<evidence type="ECO:0000256" key="1">
    <source>
        <dbReference type="ARBA" id="ARBA00004651"/>
    </source>
</evidence>
<feature type="transmembrane region" description="Helical" evidence="7">
    <location>
        <begin position="226"/>
        <end position="246"/>
    </location>
</feature>
<comment type="subcellular location">
    <subcellularLocation>
        <location evidence="1">Cell membrane</location>
        <topology evidence="1">Multi-pass membrane protein</topology>
    </subcellularLocation>
</comment>
<dbReference type="PANTHER" id="PTHR10464:SF4">
    <property type="entry name" value="UREA TRANSPORTER"/>
    <property type="match status" value="1"/>
</dbReference>
<dbReference type="Gene3D" id="1.10.3430.10">
    <property type="entry name" value="Ammonium transporter AmtB like domains"/>
    <property type="match status" value="1"/>
</dbReference>
<keyword evidence="6 7" id="KW-0472">Membrane</keyword>
<dbReference type="PANTHER" id="PTHR10464">
    <property type="entry name" value="UREA TRANSPORTER"/>
    <property type="match status" value="1"/>
</dbReference>
<dbReference type="InterPro" id="IPR011055">
    <property type="entry name" value="Dup_hybrid_motif"/>
</dbReference>
<reference evidence="9 10" key="1">
    <citation type="submission" date="2018-05" db="EMBL/GenBank/DDBJ databases">
        <title>Integrated omic analyses show evidence that a Ca. Accumulibacter phosphatis strain performs denitrification under micro-aerobic conditions.</title>
        <authorList>
            <person name="Camejo P.Y."/>
            <person name="Katherine M.D."/>
            <person name="Daniel N.R."/>
        </authorList>
    </citation>
    <scope>NUCLEOTIDE SEQUENCE [LARGE SCALE GENOMIC DNA]</scope>
    <source>
        <strain evidence="9">UW-LDO-IC</strain>
    </source>
</reference>
<comment type="caution">
    <text evidence="9">The sequence shown here is derived from an EMBL/GenBank/DDBJ whole genome shotgun (WGS) entry which is preliminary data.</text>
</comment>
<feature type="transmembrane region" description="Helical" evidence="7">
    <location>
        <begin position="188"/>
        <end position="214"/>
    </location>
</feature>
<evidence type="ECO:0000256" key="7">
    <source>
        <dbReference type="SAM" id="Phobius"/>
    </source>
</evidence>
<evidence type="ECO:0000256" key="6">
    <source>
        <dbReference type="ARBA" id="ARBA00023136"/>
    </source>
</evidence>
<dbReference type="Proteomes" id="UP000253831">
    <property type="component" value="Unassembled WGS sequence"/>
</dbReference>
<feature type="transmembrane region" description="Helical" evidence="7">
    <location>
        <begin position="253"/>
        <end position="273"/>
    </location>
</feature>
<evidence type="ECO:0000256" key="2">
    <source>
        <dbReference type="ARBA" id="ARBA00005914"/>
    </source>
</evidence>
<dbReference type="GO" id="GO:0015204">
    <property type="term" value="F:urea transmembrane transporter activity"/>
    <property type="evidence" value="ECO:0007669"/>
    <property type="project" value="InterPro"/>
</dbReference>
<gene>
    <name evidence="9" type="ORF">DVS81_13330</name>
</gene>
<dbReference type="InterPro" id="IPR016047">
    <property type="entry name" value="M23ase_b-sheet_dom"/>
</dbReference>
<dbReference type="Gene3D" id="2.70.70.10">
    <property type="entry name" value="Glucose Permease (Domain IIA)"/>
    <property type="match status" value="1"/>
</dbReference>
<feature type="transmembrane region" description="Helical" evidence="7">
    <location>
        <begin position="25"/>
        <end position="53"/>
    </location>
</feature>
<sequence>MRALSDALRSLLDAYGALFLARQRLVGALVLAATLCDLATGLCGLTAGVAALLTRRLLRLPALPGEAEILNAIYAGLALGAFYASEPRLFALAAFGGLLGVPLASALRQMLAGPFGARGLPLLGAPFLCTAWTLLAVAKGIALPLRTVWPAWPLLPDWVPGEAAATAFSALSSIGALFFVANPLAGILVMAALLVASRILALLAIAGGLLANLLLAQFSTTPVPGLALLVTYNGALVALFVGGLLAVPTRRTLLLAAGAVLVASALSAGMLALSAGVGVPPLSAPFVLTVWLASAALRAESSASWARFWLALPACPEESLVNARLASARGLASGSTALLPPFAGRMSISQAVDGAHTHQGAWRYALDFVVLVDAQSYCRAGSRLSDFHAFNLPVLSPVRGHVAAICNDIADNPPGEMNLVENWGNHVLIDIGGGLYVLLAHLRRGSIKLSPGDNVTPGALLGRCGNSGRSPQPHLHMHVQRGARLGSPTVPFHLAHCLINGREYALDGQAREGQTVEALTGNDALSTAFAPRPGREWLFKSGAREWRLAAETGLLGDTRLVSSAGGSVLASSARSLLALHQRRGSPDILLDAFVLAFGMTPFAAQALRWRDAADASLLPLPLSLRLARRLRHPFGANLDSHCERRWDATRQLWRQHSRHRLRTASGEIEAESFGWISASRGPVAFSLVVAGHTLAKAVLVGYGNRGDHGVPAWSAALLQTSTS</sequence>
<accession>A0A369XIU5</accession>
<evidence type="ECO:0000313" key="9">
    <source>
        <dbReference type="EMBL" id="RDE50033.1"/>
    </source>
</evidence>
<dbReference type="InterPro" id="IPR029020">
    <property type="entry name" value="Ammonium/urea_transptr"/>
</dbReference>
<feature type="transmembrane region" description="Helical" evidence="7">
    <location>
        <begin position="163"/>
        <end position="181"/>
    </location>
</feature>
<name>A0A369XIU5_9PROT</name>
<dbReference type="Pfam" id="PF01551">
    <property type="entry name" value="Peptidase_M23"/>
    <property type="match status" value="1"/>
</dbReference>
<protein>
    <recommendedName>
        <fullName evidence="8">M23ase beta-sheet core domain-containing protein</fullName>
    </recommendedName>
</protein>
<dbReference type="Pfam" id="PF03253">
    <property type="entry name" value="UT"/>
    <property type="match status" value="1"/>
</dbReference>
<proteinExistence type="inferred from homology"/>
<feature type="transmembrane region" description="Helical" evidence="7">
    <location>
        <begin position="89"/>
        <end position="107"/>
    </location>
</feature>
<comment type="similarity">
    <text evidence="2">Belongs to the urea transporter family.</text>
</comment>
<dbReference type="EMBL" id="QPGA01000027">
    <property type="protein sequence ID" value="RDE50033.1"/>
    <property type="molecule type" value="Genomic_DNA"/>
</dbReference>
<keyword evidence="4 7" id="KW-0812">Transmembrane</keyword>